<evidence type="ECO:0000256" key="4">
    <source>
        <dbReference type="ARBA" id="ARBA00022982"/>
    </source>
</evidence>
<dbReference type="NCBIfam" id="TIGR01068">
    <property type="entry name" value="thioredoxin"/>
    <property type="match status" value="1"/>
</dbReference>
<evidence type="ECO:0000256" key="5">
    <source>
        <dbReference type="ARBA" id="ARBA00023157"/>
    </source>
</evidence>
<dbReference type="SUPFAM" id="SSF52833">
    <property type="entry name" value="Thioredoxin-like"/>
    <property type="match status" value="1"/>
</dbReference>
<dbReference type="CDD" id="cd02947">
    <property type="entry name" value="TRX_family"/>
    <property type="match status" value="1"/>
</dbReference>
<dbReference type="InterPro" id="IPR017937">
    <property type="entry name" value="Thioredoxin_CS"/>
</dbReference>
<feature type="domain" description="Thioredoxin" evidence="9">
    <location>
        <begin position="1"/>
        <end position="105"/>
    </location>
</feature>
<dbReference type="Pfam" id="PF00085">
    <property type="entry name" value="Thioredoxin"/>
    <property type="match status" value="1"/>
</dbReference>
<comment type="similarity">
    <text evidence="1 8">Belongs to the thioredoxin family.</text>
</comment>
<reference evidence="11" key="1">
    <citation type="journal article" date="2019" name="Int. J. Syst. Evol. Microbiol.">
        <title>The Global Catalogue of Microorganisms (GCM) 10K type strain sequencing project: providing services to taxonomists for standard genome sequencing and annotation.</title>
        <authorList>
            <consortium name="The Broad Institute Genomics Platform"/>
            <consortium name="The Broad Institute Genome Sequencing Center for Infectious Disease"/>
            <person name="Wu L."/>
            <person name="Ma J."/>
        </authorList>
    </citation>
    <scope>NUCLEOTIDE SEQUENCE [LARGE SCALE GENOMIC DNA]</scope>
    <source>
        <strain evidence="11">CCUG 49571</strain>
    </source>
</reference>
<name>A0ABV9FHP8_9BACL</name>
<dbReference type="PRINTS" id="PR00421">
    <property type="entry name" value="THIOREDOXIN"/>
</dbReference>
<dbReference type="Proteomes" id="UP001596028">
    <property type="component" value="Unassembled WGS sequence"/>
</dbReference>
<evidence type="ECO:0000256" key="2">
    <source>
        <dbReference type="ARBA" id="ARBA00020570"/>
    </source>
</evidence>
<keyword evidence="3" id="KW-0813">Transport</keyword>
<dbReference type="RefSeq" id="WP_378099208.1">
    <property type="nucleotide sequence ID" value="NZ_JBHSEP010000015.1"/>
</dbReference>
<evidence type="ECO:0000313" key="10">
    <source>
        <dbReference type="EMBL" id="MFC4600275.1"/>
    </source>
</evidence>
<gene>
    <name evidence="10" type="primary">trxA</name>
    <name evidence="10" type="ORF">ACFO3S_18670</name>
</gene>
<keyword evidence="5" id="KW-1015">Disulfide bond</keyword>
<evidence type="ECO:0000259" key="9">
    <source>
        <dbReference type="PROSITE" id="PS51352"/>
    </source>
</evidence>
<evidence type="ECO:0000256" key="3">
    <source>
        <dbReference type="ARBA" id="ARBA00022448"/>
    </source>
</evidence>
<keyword evidence="11" id="KW-1185">Reference proteome</keyword>
<comment type="caution">
    <text evidence="10">The sequence shown here is derived from an EMBL/GenBank/DDBJ whole genome shotgun (WGS) entry which is preliminary data.</text>
</comment>
<dbReference type="PANTHER" id="PTHR45663:SF11">
    <property type="entry name" value="GEO12009P1"/>
    <property type="match status" value="1"/>
</dbReference>
<dbReference type="Gene3D" id="3.40.30.10">
    <property type="entry name" value="Glutaredoxin"/>
    <property type="match status" value="1"/>
</dbReference>
<organism evidence="10 11">
    <name type="scientific">Cohnella hongkongensis</name>
    <dbReference type="NCBI Taxonomy" id="178337"/>
    <lineage>
        <taxon>Bacteria</taxon>
        <taxon>Bacillati</taxon>
        <taxon>Bacillota</taxon>
        <taxon>Bacilli</taxon>
        <taxon>Bacillales</taxon>
        <taxon>Paenibacillaceae</taxon>
        <taxon>Cohnella</taxon>
    </lineage>
</organism>
<evidence type="ECO:0000256" key="7">
    <source>
        <dbReference type="NCBIfam" id="TIGR01068"/>
    </source>
</evidence>
<dbReference type="PIRSF" id="PIRSF000077">
    <property type="entry name" value="Thioredoxin"/>
    <property type="match status" value="1"/>
</dbReference>
<keyword evidence="6" id="KW-0676">Redox-active center</keyword>
<dbReference type="EMBL" id="JBHSEP010000015">
    <property type="protein sequence ID" value="MFC4600275.1"/>
    <property type="molecule type" value="Genomic_DNA"/>
</dbReference>
<accession>A0ABV9FHP8</accession>
<dbReference type="PANTHER" id="PTHR45663">
    <property type="entry name" value="GEO12009P1"/>
    <property type="match status" value="1"/>
</dbReference>
<dbReference type="PROSITE" id="PS51352">
    <property type="entry name" value="THIOREDOXIN_2"/>
    <property type="match status" value="1"/>
</dbReference>
<proteinExistence type="inferred from homology"/>
<protein>
    <recommendedName>
        <fullName evidence="2 7">Thioredoxin</fullName>
    </recommendedName>
</protein>
<evidence type="ECO:0000256" key="1">
    <source>
        <dbReference type="ARBA" id="ARBA00008987"/>
    </source>
</evidence>
<evidence type="ECO:0000256" key="8">
    <source>
        <dbReference type="PIRNR" id="PIRNR000077"/>
    </source>
</evidence>
<dbReference type="InterPro" id="IPR013766">
    <property type="entry name" value="Thioredoxin_domain"/>
</dbReference>
<dbReference type="PROSITE" id="PS00194">
    <property type="entry name" value="THIOREDOXIN_1"/>
    <property type="match status" value="1"/>
</dbReference>
<dbReference type="InterPro" id="IPR005746">
    <property type="entry name" value="Thioredoxin"/>
</dbReference>
<dbReference type="InterPro" id="IPR036249">
    <property type="entry name" value="Thioredoxin-like_sf"/>
</dbReference>
<keyword evidence="4" id="KW-0249">Electron transport</keyword>
<evidence type="ECO:0000256" key="6">
    <source>
        <dbReference type="ARBA" id="ARBA00023284"/>
    </source>
</evidence>
<evidence type="ECO:0000313" key="11">
    <source>
        <dbReference type="Proteomes" id="UP001596028"/>
    </source>
</evidence>
<sequence length="105" mass="11323">MSAKELTGDSFSNEIQSGVTLIDFWAPWCGPCKVQLPIVEELANEMNGRAVVAKVNVDEEVDLAGQLGITGIPTLILFKDGNIVEKLVGLRSKQELKAKIDALLA</sequence>